<comment type="caution">
    <text evidence="2">The sequence shown here is derived from an EMBL/GenBank/DDBJ whole genome shotgun (WGS) entry which is preliminary data.</text>
</comment>
<proteinExistence type="predicted"/>
<keyword evidence="3" id="KW-1185">Reference proteome</keyword>
<gene>
    <name evidence="2" type="ORF">GCM10025759_27530</name>
</gene>
<organism evidence="2 3">
    <name type="scientific">Lysobacter panacisoli</name>
    <dbReference type="NCBI Taxonomy" id="1255263"/>
    <lineage>
        <taxon>Bacteria</taxon>
        <taxon>Pseudomonadati</taxon>
        <taxon>Pseudomonadota</taxon>
        <taxon>Gammaproteobacteria</taxon>
        <taxon>Lysobacterales</taxon>
        <taxon>Lysobacteraceae</taxon>
        <taxon>Lysobacter</taxon>
    </lineage>
</organism>
<feature type="coiled-coil region" evidence="1">
    <location>
        <begin position="31"/>
        <end position="86"/>
    </location>
</feature>
<dbReference type="Proteomes" id="UP001501083">
    <property type="component" value="Unassembled WGS sequence"/>
</dbReference>
<name>A0ABP9LNB3_9GAMM</name>
<evidence type="ECO:0008006" key="4">
    <source>
        <dbReference type="Google" id="ProtNLM"/>
    </source>
</evidence>
<sequence>MLKHFMIAALVAAGLSACVPRTSSNGANELAAEYERQLHQAGNQLARIEVQSDLTDEQQARFDAQLKKWEEQSARYDALLDRWERERKQP</sequence>
<accession>A0ABP9LNB3</accession>
<reference evidence="3" key="1">
    <citation type="journal article" date="2019" name="Int. J. Syst. Evol. Microbiol.">
        <title>The Global Catalogue of Microorganisms (GCM) 10K type strain sequencing project: providing services to taxonomists for standard genome sequencing and annotation.</title>
        <authorList>
            <consortium name="The Broad Institute Genomics Platform"/>
            <consortium name="The Broad Institute Genome Sequencing Center for Infectious Disease"/>
            <person name="Wu L."/>
            <person name="Ma J."/>
        </authorList>
    </citation>
    <scope>NUCLEOTIDE SEQUENCE [LARGE SCALE GENOMIC DNA]</scope>
    <source>
        <strain evidence="3">JCM 19212</strain>
    </source>
</reference>
<dbReference type="RefSeq" id="WP_158982022.1">
    <property type="nucleotide sequence ID" value="NZ_BAABKY010000004.1"/>
</dbReference>
<evidence type="ECO:0000313" key="3">
    <source>
        <dbReference type="Proteomes" id="UP001501083"/>
    </source>
</evidence>
<evidence type="ECO:0000256" key="1">
    <source>
        <dbReference type="SAM" id="Coils"/>
    </source>
</evidence>
<dbReference type="PROSITE" id="PS51257">
    <property type="entry name" value="PROKAR_LIPOPROTEIN"/>
    <property type="match status" value="1"/>
</dbReference>
<keyword evidence="1" id="KW-0175">Coiled coil</keyword>
<protein>
    <recommendedName>
        <fullName evidence="4">Lipoprotein</fullName>
    </recommendedName>
</protein>
<dbReference type="EMBL" id="BAABKY010000004">
    <property type="protein sequence ID" value="GAA5079424.1"/>
    <property type="molecule type" value="Genomic_DNA"/>
</dbReference>
<evidence type="ECO:0000313" key="2">
    <source>
        <dbReference type="EMBL" id="GAA5079424.1"/>
    </source>
</evidence>